<sequence length="227" mass="24235">MNTAHSPSVMRLAAMAAAVVLMSLSCASLVSATYEPAGSPILSIGDTFVIYSGYHQSFCHWQGPDPQMIYDWENLKCNVGADDLSQASRFLMTSPYPHQVCGRIPMSPYNISVSFATKSPICSIPDPLHRCYMLQVIGGLRLINCGDNGGNNPVQASFLLTNTAPPLYGVDGWLHGGETPISITSVFTGATCGVDTAFGKILCPGPGSEASKVFYLIPVDPEPDHEC</sequence>
<organism evidence="1 2">
    <name type="scientific">Pandoravirus celtis</name>
    <dbReference type="NCBI Taxonomy" id="2568002"/>
    <lineage>
        <taxon>Viruses</taxon>
        <taxon>Pandoravirus</taxon>
    </lineage>
</organism>
<protein>
    <submittedName>
        <fullName evidence="1">Uncharacterized protein</fullName>
    </submittedName>
</protein>
<name>A0A4D6EHC1_9VIRU</name>
<accession>A0A4D6EHC1</accession>
<reference evidence="1" key="1">
    <citation type="journal article" date="2019" name="Front. Microbiol.">
        <title>Pandoravirus Celtis Illustrates the Microevolution Processes at Work in the Giant Pandoraviridae Genomes.</title>
        <authorList>
            <person name="Legendre M."/>
            <person name="Alempic J.M."/>
            <person name="Philippe N."/>
            <person name="Lartigue A."/>
            <person name="Jeudy S."/>
            <person name="Poirot O."/>
            <person name="Ta N.T."/>
            <person name="Nin S."/>
            <person name="Coute Y."/>
            <person name="Abergel C."/>
            <person name="Claverie J.M."/>
        </authorList>
    </citation>
    <scope>NUCLEOTIDE SEQUENCE</scope>
</reference>
<gene>
    <name evidence="1" type="ORF">pclt_cds_500</name>
</gene>
<evidence type="ECO:0000313" key="2">
    <source>
        <dbReference type="Proteomes" id="UP001237152"/>
    </source>
</evidence>
<dbReference type="Proteomes" id="UP001237152">
    <property type="component" value="Segment"/>
</dbReference>
<dbReference type="EMBL" id="MK174290">
    <property type="protein sequence ID" value="QBZ81094.1"/>
    <property type="molecule type" value="Genomic_DNA"/>
</dbReference>
<evidence type="ECO:0000313" key="1">
    <source>
        <dbReference type="EMBL" id="QBZ81094.1"/>
    </source>
</evidence>
<proteinExistence type="predicted"/>